<evidence type="ECO:0000256" key="4">
    <source>
        <dbReference type="PROSITE-ProRule" id="PRU00169"/>
    </source>
</evidence>
<dbReference type="PANTHER" id="PTHR43065:SF42">
    <property type="entry name" value="TWO-COMPONENT SENSOR PPRA"/>
    <property type="match status" value="1"/>
</dbReference>
<dbReference type="PROSITE" id="PS50112">
    <property type="entry name" value="PAS"/>
    <property type="match status" value="2"/>
</dbReference>
<evidence type="ECO:0000259" key="7">
    <source>
        <dbReference type="PROSITE" id="PS50110"/>
    </source>
</evidence>
<dbReference type="InterPro" id="IPR011006">
    <property type="entry name" value="CheY-like_superfamily"/>
</dbReference>
<comment type="catalytic activity">
    <reaction evidence="1">
        <text>ATP + protein L-histidine = ADP + protein N-phospho-L-histidine.</text>
        <dbReference type="EC" id="2.7.13.3"/>
    </reaction>
</comment>
<keyword evidence="5" id="KW-0175">Coiled coil</keyword>
<evidence type="ECO:0000256" key="1">
    <source>
        <dbReference type="ARBA" id="ARBA00000085"/>
    </source>
</evidence>
<organism evidence="9 10">
    <name type="scientific">Desulfopila aestuarii DSM 18488</name>
    <dbReference type="NCBI Taxonomy" id="1121416"/>
    <lineage>
        <taxon>Bacteria</taxon>
        <taxon>Pseudomonadati</taxon>
        <taxon>Thermodesulfobacteriota</taxon>
        <taxon>Desulfobulbia</taxon>
        <taxon>Desulfobulbales</taxon>
        <taxon>Desulfocapsaceae</taxon>
        <taxon>Desulfopila</taxon>
    </lineage>
</organism>
<sequence length="655" mass="72684">MMKKSSFQELQDKIEQLHQEQAVLQEALRKCRSEVVATLEERDRSQGLIELAADAIFTGDPKGNFTGVNQSAIALTGYSRDELLTMHMGQLFSKEEQLRVPLRYDLLKQGKVVQTERTLTRKDGSVVPIEMNSKMMPDGTLHAFIRDVTRRKVMEQDLLESEAHQRALSEATFEAVVLTRKGVCIGQNDNTEKMFGYSPEELEGKYSTILIAPEERENVRENMDSGYEQAYETMGLTKDGRRFPVEICGREINYRGEQVRVAAIRDISAQKRAEQDSQVIQKLESIGTLAGGIAHDFNNILTGLFGNLSLAKIKLENTHPAFRHIEQAENSLNRATHLTGKLLTFAKGGDPIIEQVSLVDLVRETVSFDLSGSNIRLVLSADDDLWQAEVDKGQIQQVFSNLAINAKQAMVDGGHLSIRFSNYQHGADNLLFGLTAGKYIRAEVRDEGIGISEKHLGRVFDPYFSTKQTGRGLGLASVFSIIARHKGKISVSSELGKGTTFTMYLPASSHPVEPIAPGQAEPVGPLGFQPRVLVMDDDEDILHVVEEMLVAMDCQVVTAVNGFRAVELYRKAVDDGRCFDLVILDLTVPGGGGGKETVQQLLEIDPKARVVVSSGYTEDPVMAHYADYGFRAVVSKPYIFNHLQQVVFRVLHDSP</sequence>
<feature type="domain" description="Histidine kinase" evidence="6">
    <location>
        <begin position="292"/>
        <end position="509"/>
    </location>
</feature>
<proteinExistence type="predicted"/>
<dbReference type="InterPro" id="IPR003594">
    <property type="entry name" value="HATPase_dom"/>
</dbReference>
<dbReference type="SMART" id="SM00388">
    <property type="entry name" value="HisKA"/>
    <property type="match status" value="1"/>
</dbReference>
<dbReference type="AlphaFoldDB" id="A0A1M7YAC2"/>
<dbReference type="GO" id="GO:0000155">
    <property type="term" value="F:phosphorelay sensor kinase activity"/>
    <property type="evidence" value="ECO:0007669"/>
    <property type="project" value="InterPro"/>
</dbReference>
<keyword evidence="10" id="KW-1185">Reference proteome</keyword>
<keyword evidence="3 4" id="KW-0597">Phosphoprotein</keyword>
<dbReference type="SMART" id="SM00091">
    <property type="entry name" value="PAS"/>
    <property type="match status" value="2"/>
</dbReference>
<reference evidence="9 10" key="1">
    <citation type="submission" date="2016-12" db="EMBL/GenBank/DDBJ databases">
        <authorList>
            <person name="Song W.-J."/>
            <person name="Kurnit D.M."/>
        </authorList>
    </citation>
    <scope>NUCLEOTIDE SEQUENCE [LARGE SCALE GENOMIC DNA]</scope>
    <source>
        <strain evidence="9 10">DSM 18488</strain>
    </source>
</reference>
<dbReference type="CDD" id="cd00082">
    <property type="entry name" value="HisKA"/>
    <property type="match status" value="1"/>
</dbReference>
<dbReference type="Gene3D" id="1.10.287.130">
    <property type="match status" value="1"/>
</dbReference>
<gene>
    <name evidence="9" type="ORF">SAMN02745220_02917</name>
</gene>
<dbReference type="SUPFAM" id="SSF55874">
    <property type="entry name" value="ATPase domain of HSP90 chaperone/DNA topoisomerase II/histidine kinase"/>
    <property type="match status" value="1"/>
</dbReference>
<dbReference type="Pfam" id="PF02518">
    <property type="entry name" value="HATPase_c"/>
    <property type="match status" value="1"/>
</dbReference>
<evidence type="ECO:0000256" key="2">
    <source>
        <dbReference type="ARBA" id="ARBA00012438"/>
    </source>
</evidence>
<feature type="modified residue" description="4-aspartylphosphate" evidence="4">
    <location>
        <position position="585"/>
    </location>
</feature>
<dbReference type="PANTHER" id="PTHR43065">
    <property type="entry name" value="SENSOR HISTIDINE KINASE"/>
    <property type="match status" value="1"/>
</dbReference>
<dbReference type="InterPro" id="IPR036097">
    <property type="entry name" value="HisK_dim/P_sf"/>
</dbReference>
<evidence type="ECO:0000256" key="3">
    <source>
        <dbReference type="ARBA" id="ARBA00022553"/>
    </source>
</evidence>
<dbReference type="InterPro" id="IPR004358">
    <property type="entry name" value="Sig_transdc_His_kin-like_C"/>
</dbReference>
<evidence type="ECO:0000259" key="6">
    <source>
        <dbReference type="PROSITE" id="PS50109"/>
    </source>
</evidence>
<feature type="domain" description="Response regulatory" evidence="7">
    <location>
        <begin position="531"/>
        <end position="651"/>
    </location>
</feature>
<dbReference type="RefSeq" id="WP_073614261.1">
    <property type="nucleotide sequence ID" value="NZ_FRFE01000014.1"/>
</dbReference>
<dbReference type="SMART" id="SM00448">
    <property type="entry name" value="REC"/>
    <property type="match status" value="1"/>
</dbReference>
<dbReference type="InterPro" id="IPR001610">
    <property type="entry name" value="PAC"/>
</dbReference>
<dbReference type="SMART" id="SM00387">
    <property type="entry name" value="HATPase_c"/>
    <property type="match status" value="1"/>
</dbReference>
<dbReference type="InterPro" id="IPR003661">
    <property type="entry name" value="HisK_dim/P_dom"/>
</dbReference>
<dbReference type="SUPFAM" id="SSF47384">
    <property type="entry name" value="Homodimeric domain of signal transducing histidine kinase"/>
    <property type="match status" value="1"/>
</dbReference>
<dbReference type="InterPro" id="IPR035965">
    <property type="entry name" value="PAS-like_dom_sf"/>
</dbReference>
<feature type="coiled-coil region" evidence="5">
    <location>
        <begin position="7"/>
        <end position="34"/>
    </location>
</feature>
<dbReference type="PRINTS" id="PR00344">
    <property type="entry name" value="BCTRLSENSOR"/>
</dbReference>
<dbReference type="OrthoDB" id="9813024at2"/>
<dbReference type="CDD" id="cd00130">
    <property type="entry name" value="PAS"/>
    <property type="match status" value="2"/>
</dbReference>
<evidence type="ECO:0000256" key="5">
    <source>
        <dbReference type="SAM" id="Coils"/>
    </source>
</evidence>
<dbReference type="SUPFAM" id="SSF52172">
    <property type="entry name" value="CheY-like"/>
    <property type="match status" value="1"/>
</dbReference>
<dbReference type="Gene3D" id="3.30.450.20">
    <property type="entry name" value="PAS domain"/>
    <property type="match status" value="2"/>
</dbReference>
<dbReference type="Proteomes" id="UP000184603">
    <property type="component" value="Unassembled WGS sequence"/>
</dbReference>
<dbReference type="Pfam" id="PF00072">
    <property type="entry name" value="Response_reg"/>
    <property type="match status" value="1"/>
</dbReference>
<dbReference type="NCBIfam" id="TIGR00229">
    <property type="entry name" value="sensory_box"/>
    <property type="match status" value="2"/>
</dbReference>
<dbReference type="InterPro" id="IPR000014">
    <property type="entry name" value="PAS"/>
</dbReference>
<dbReference type="InterPro" id="IPR001789">
    <property type="entry name" value="Sig_transdc_resp-reg_receiver"/>
</dbReference>
<dbReference type="InterPro" id="IPR005467">
    <property type="entry name" value="His_kinase_dom"/>
</dbReference>
<protein>
    <recommendedName>
        <fullName evidence="2">histidine kinase</fullName>
        <ecNumber evidence="2">2.7.13.3</ecNumber>
    </recommendedName>
</protein>
<dbReference type="Gene3D" id="3.40.50.2300">
    <property type="match status" value="1"/>
</dbReference>
<dbReference type="Pfam" id="PF13426">
    <property type="entry name" value="PAS_9"/>
    <property type="match status" value="2"/>
</dbReference>
<evidence type="ECO:0000259" key="8">
    <source>
        <dbReference type="PROSITE" id="PS50112"/>
    </source>
</evidence>
<dbReference type="EC" id="2.7.13.3" evidence="2"/>
<dbReference type="Gene3D" id="3.30.565.10">
    <property type="entry name" value="Histidine kinase-like ATPase, C-terminal domain"/>
    <property type="match status" value="1"/>
</dbReference>
<dbReference type="InterPro" id="IPR036890">
    <property type="entry name" value="HATPase_C_sf"/>
</dbReference>
<dbReference type="PROSITE" id="PS50110">
    <property type="entry name" value="RESPONSE_REGULATORY"/>
    <property type="match status" value="1"/>
</dbReference>
<name>A0A1M7YAC2_9BACT</name>
<dbReference type="EMBL" id="FRFE01000014">
    <property type="protein sequence ID" value="SHO49582.1"/>
    <property type="molecule type" value="Genomic_DNA"/>
</dbReference>
<dbReference type="PROSITE" id="PS50109">
    <property type="entry name" value="HIS_KIN"/>
    <property type="match status" value="1"/>
</dbReference>
<dbReference type="STRING" id="1121416.SAMN02745220_02917"/>
<dbReference type="SUPFAM" id="SSF55785">
    <property type="entry name" value="PYP-like sensor domain (PAS domain)"/>
    <property type="match status" value="2"/>
</dbReference>
<accession>A0A1M7YAC2</accession>
<evidence type="ECO:0000313" key="10">
    <source>
        <dbReference type="Proteomes" id="UP000184603"/>
    </source>
</evidence>
<feature type="domain" description="PAS" evidence="8">
    <location>
        <begin position="41"/>
        <end position="84"/>
    </location>
</feature>
<evidence type="ECO:0000313" key="9">
    <source>
        <dbReference type="EMBL" id="SHO49582.1"/>
    </source>
</evidence>
<dbReference type="SMART" id="SM00086">
    <property type="entry name" value="PAC"/>
    <property type="match status" value="2"/>
</dbReference>
<feature type="domain" description="PAS" evidence="8">
    <location>
        <begin position="160"/>
        <end position="230"/>
    </location>
</feature>